<reference evidence="2 3" key="1">
    <citation type="submission" date="2020-09" db="EMBL/GenBank/DDBJ databases">
        <title>Investigation of environmental microbe.</title>
        <authorList>
            <person name="Ou Y."/>
            <person name="Kang Q."/>
        </authorList>
    </citation>
    <scope>NUCLEOTIDE SEQUENCE [LARGE SCALE GENOMIC DNA]</scope>
    <source>
        <strain evidence="2 3">KJZ-9</strain>
    </source>
</reference>
<proteinExistence type="predicted"/>
<evidence type="ECO:0000259" key="1">
    <source>
        <dbReference type="Pfam" id="PF17391"/>
    </source>
</evidence>
<name>A0A7H2BN36_9MICC</name>
<dbReference type="PANTHER" id="PTHR12216">
    <property type="entry name" value="UROCANATE HYDRATASE"/>
    <property type="match status" value="1"/>
</dbReference>
<dbReference type="InterPro" id="IPR023637">
    <property type="entry name" value="Urocanase-like"/>
</dbReference>
<organism evidence="2 3">
    <name type="scientific">Rothia amarae</name>
    <dbReference type="NCBI Taxonomy" id="169480"/>
    <lineage>
        <taxon>Bacteria</taxon>
        <taxon>Bacillati</taxon>
        <taxon>Actinomycetota</taxon>
        <taxon>Actinomycetes</taxon>
        <taxon>Micrococcales</taxon>
        <taxon>Micrococcaceae</taxon>
        <taxon>Rothia</taxon>
    </lineage>
</organism>
<dbReference type="Proteomes" id="UP000516421">
    <property type="component" value="Chromosome"/>
</dbReference>
<dbReference type="AlphaFoldDB" id="A0A7H2BN36"/>
<dbReference type="Gene3D" id="3.40.1770.10">
    <property type="entry name" value="Urocanase superfamily"/>
    <property type="match status" value="1"/>
</dbReference>
<gene>
    <name evidence="2" type="ORF">IDM48_10140</name>
</gene>
<feature type="domain" description="Urocanase N-terminal" evidence="1">
    <location>
        <begin position="2"/>
        <end position="87"/>
    </location>
</feature>
<dbReference type="InterPro" id="IPR036190">
    <property type="entry name" value="Urocanase_sf"/>
</dbReference>
<dbReference type="KEGG" id="rama:IDM48_10140"/>
<evidence type="ECO:0000313" key="2">
    <source>
        <dbReference type="EMBL" id="QNV41082.1"/>
    </source>
</evidence>
<dbReference type="EMBL" id="CP061538">
    <property type="protein sequence ID" value="QNV41082.1"/>
    <property type="molecule type" value="Genomic_DNA"/>
</dbReference>
<evidence type="ECO:0000313" key="3">
    <source>
        <dbReference type="Proteomes" id="UP000516421"/>
    </source>
</evidence>
<dbReference type="InterPro" id="IPR035400">
    <property type="entry name" value="Urocanase_N"/>
</dbReference>
<dbReference type="PANTHER" id="PTHR12216:SF4">
    <property type="entry name" value="UROCANATE HYDRATASE"/>
    <property type="match status" value="1"/>
</dbReference>
<sequence>MYASIGKAVKDWDAFHQVVDALKTICEDQTLILQTGRPVAVLDTHPVAPMVMSAVNNTVEVWANENKFYELFKEGKTIWCGITAATWQYIGRLLRGFSAGSELGVGGVWTRYWLSFC</sequence>
<dbReference type="SUPFAM" id="SSF111326">
    <property type="entry name" value="Urocanase"/>
    <property type="match status" value="1"/>
</dbReference>
<dbReference type="GO" id="GO:0006548">
    <property type="term" value="P:L-histidine catabolic process"/>
    <property type="evidence" value="ECO:0007669"/>
    <property type="project" value="TreeGrafter"/>
</dbReference>
<dbReference type="Pfam" id="PF17391">
    <property type="entry name" value="Urocanase_N"/>
    <property type="match status" value="1"/>
</dbReference>
<keyword evidence="3" id="KW-1185">Reference proteome</keyword>
<protein>
    <recommendedName>
        <fullName evidence="1">Urocanase N-terminal domain-containing protein</fullName>
    </recommendedName>
</protein>
<accession>A0A7H2BN36</accession>
<dbReference type="GO" id="GO:0016153">
    <property type="term" value="F:urocanate hydratase activity"/>
    <property type="evidence" value="ECO:0007669"/>
    <property type="project" value="TreeGrafter"/>
</dbReference>